<dbReference type="PANTHER" id="PTHR40254:SF1">
    <property type="entry name" value="BLR0577 PROTEIN"/>
    <property type="match status" value="1"/>
</dbReference>
<feature type="domain" description="FAD-dependent urate hydroxylase HpyO/Asp monooxygenase CreE-like FAD/NAD(P)-binding" evidence="1">
    <location>
        <begin position="11"/>
        <end position="172"/>
    </location>
</feature>
<organism evidence="2 3">
    <name type="scientific">Dyadobacter luticola</name>
    <dbReference type="NCBI Taxonomy" id="1979387"/>
    <lineage>
        <taxon>Bacteria</taxon>
        <taxon>Pseudomonadati</taxon>
        <taxon>Bacteroidota</taxon>
        <taxon>Cytophagia</taxon>
        <taxon>Cytophagales</taxon>
        <taxon>Spirosomataceae</taxon>
        <taxon>Dyadobacter</taxon>
    </lineage>
</organism>
<dbReference type="Pfam" id="PF13454">
    <property type="entry name" value="NAD_binding_9"/>
    <property type="match status" value="1"/>
</dbReference>
<dbReference type="InterPro" id="IPR038732">
    <property type="entry name" value="HpyO/CreE_NAD-binding"/>
</dbReference>
<dbReference type="Gene3D" id="3.50.50.60">
    <property type="entry name" value="FAD/NAD(P)-binding domain"/>
    <property type="match status" value="1"/>
</dbReference>
<accession>A0A5R9L144</accession>
<evidence type="ECO:0000313" key="2">
    <source>
        <dbReference type="EMBL" id="TLV02243.1"/>
    </source>
</evidence>
<dbReference type="InterPro" id="IPR036188">
    <property type="entry name" value="FAD/NAD-bd_sf"/>
</dbReference>
<evidence type="ECO:0000259" key="1">
    <source>
        <dbReference type="Pfam" id="PF13454"/>
    </source>
</evidence>
<comment type="caution">
    <text evidence="2">The sequence shown here is derived from an EMBL/GenBank/DDBJ whole genome shotgun (WGS) entry which is preliminary data.</text>
</comment>
<dbReference type="InterPro" id="IPR052189">
    <property type="entry name" value="L-asp_N-monooxygenase_NS-form"/>
</dbReference>
<name>A0A5R9L144_9BACT</name>
<dbReference type="Proteomes" id="UP000306402">
    <property type="component" value="Unassembled WGS sequence"/>
</dbReference>
<sequence>MTINKKERHIAILGGGPSALFMLKKLIESGRKDFRIDIFEAKKQLGAGMPYSPEGANREHITNVSDNEIPELVTSISEWVQTVPDNVLADFNLQREKLTEYHVLPRLLFGRYLSDQFELLLEKAKVKGFTVNVHFESRIVDISDQPSLGKVQVEVEGKQKHQFDQVVVCTGHNWPRKHEGAVPGFFDSPYPPSKLRLKLNHAIAIKGSSLTAIDAIRTMARSNGTFEQVKDHKMVFHPAKDSPDFKIVMHSRSGMLPAIRFHLEEPLLSEDSMLTKEELHKNMDENGGYLSLDYVFDKNFKKQFHKKDPRFYEKIKDLSLEDFVSAMMDYRDHKEPFQLFRQEYKEAEKSITERESIYWKEVLAVLSFTMNYPAKYLSAEDMIRLQKVLMPLISIVIAFVPQSSCEELFALHDAGRLEIVSVGEDSRVEAESKGGVTYHYIDDEEKGQAVYYKTYVDCVGQPHLSYEDFPYKGLLVNESVSPARIMFRDPESGAAELAKDNKMVEQLPDGSYCLKVSGITINDNFQIVNSKKEANSRIYMMAVPYIGGYNPDYSGLDFCDEASGAILTGILAEG</sequence>
<gene>
    <name evidence="2" type="ORF">FEN17_00965</name>
</gene>
<keyword evidence="3" id="KW-1185">Reference proteome</keyword>
<dbReference type="AlphaFoldDB" id="A0A5R9L144"/>
<proteinExistence type="predicted"/>
<dbReference type="PANTHER" id="PTHR40254">
    <property type="entry name" value="BLR0577 PROTEIN"/>
    <property type="match status" value="1"/>
</dbReference>
<evidence type="ECO:0000313" key="3">
    <source>
        <dbReference type="Proteomes" id="UP000306402"/>
    </source>
</evidence>
<protein>
    <recommendedName>
        <fullName evidence="1">FAD-dependent urate hydroxylase HpyO/Asp monooxygenase CreE-like FAD/NAD(P)-binding domain-containing protein</fullName>
    </recommendedName>
</protein>
<dbReference type="OrthoDB" id="6309046at2"/>
<dbReference type="EMBL" id="VCEJ01000002">
    <property type="protein sequence ID" value="TLV02243.1"/>
    <property type="molecule type" value="Genomic_DNA"/>
</dbReference>
<dbReference type="SUPFAM" id="SSF51905">
    <property type="entry name" value="FAD/NAD(P)-binding domain"/>
    <property type="match status" value="1"/>
</dbReference>
<reference evidence="2 3" key="1">
    <citation type="submission" date="2019-05" db="EMBL/GenBank/DDBJ databases">
        <authorList>
            <person name="Qu J.-H."/>
        </authorList>
    </citation>
    <scope>NUCLEOTIDE SEQUENCE [LARGE SCALE GENOMIC DNA]</scope>
    <source>
        <strain evidence="2 3">T17</strain>
    </source>
</reference>
<dbReference type="RefSeq" id="WP_138363452.1">
    <property type="nucleotide sequence ID" value="NZ_VCEJ01000002.1"/>
</dbReference>